<organism evidence="1 2">
    <name type="scientific">Enterococcus eurekensis</name>
    <dbReference type="NCBI Taxonomy" id="1159753"/>
    <lineage>
        <taxon>Bacteria</taxon>
        <taxon>Bacillati</taxon>
        <taxon>Bacillota</taxon>
        <taxon>Bacilli</taxon>
        <taxon>Lactobacillales</taxon>
        <taxon>Enterococcaceae</taxon>
        <taxon>Enterococcus</taxon>
    </lineage>
</organism>
<dbReference type="RefSeq" id="WP_379964804.1">
    <property type="nucleotide sequence ID" value="NZ_JBHSGT010000040.1"/>
</dbReference>
<accession>A0ABV9M567</accession>
<name>A0ABV9M567_9ENTE</name>
<evidence type="ECO:0000313" key="1">
    <source>
        <dbReference type="EMBL" id="MFC4710154.1"/>
    </source>
</evidence>
<protein>
    <recommendedName>
        <fullName evidence="3">Competence protein CoiA-like protein</fullName>
    </recommendedName>
</protein>
<sequence>MCPSCGVRLQAKLPKTRKDFTPRFAHHRGDECEYAVETALHLKAKEIIEEDKQLYLPSVIESYEHLTKEVTKARMVTFDHVILEHRVDDIRPDILAYKHQRPLMIEVKVTHGIDEVKYAKIVKLGISTLEIDLSSVESTFDPDWLRSQIIHATDIDTPHD</sequence>
<evidence type="ECO:0000313" key="2">
    <source>
        <dbReference type="Proteomes" id="UP001596026"/>
    </source>
</evidence>
<reference evidence="2" key="1">
    <citation type="journal article" date="2019" name="Int. J. Syst. Evol. Microbiol.">
        <title>The Global Catalogue of Microorganisms (GCM) 10K type strain sequencing project: providing services to taxonomists for standard genome sequencing and annotation.</title>
        <authorList>
            <consortium name="The Broad Institute Genomics Platform"/>
            <consortium name="The Broad Institute Genome Sequencing Center for Infectious Disease"/>
            <person name="Wu L."/>
            <person name="Ma J."/>
        </authorList>
    </citation>
    <scope>NUCLEOTIDE SEQUENCE [LARGE SCALE GENOMIC DNA]</scope>
    <source>
        <strain evidence="2">CGMCC 1.19061</strain>
    </source>
</reference>
<gene>
    <name evidence="1" type="ORF">ACFO3L_05875</name>
</gene>
<proteinExistence type="predicted"/>
<evidence type="ECO:0008006" key="3">
    <source>
        <dbReference type="Google" id="ProtNLM"/>
    </source>
</evidence>
<dbReference type="EMBL" id="JBHSGT010000040">
    <property type="protein sequence ID" value="MFC4710154.1"/>
    <property type="molecule type" value="Genomic_DNA"/>
</dbReference>
<dbReference type="Proteomes" id="UP001596026">
    <property type="component" value="Unassembled WGS sequence"/>
</dbReference>
<keyword evidence="2" id="KW-1185">Reference proteome</keyword>
<comment type="caution">
    <text evidence="1">The sequence shown here is derived from an EMBL/GenBank/DDBJ whole genome shotgun (WGS) entry which is preliminary data.</text>
</comment>